<dbReference type="AlphaFoldDB" id="A0A2M7RJB1"/>
<reference evidence="1 2" key="1">
    <citation type="submission" date="2017-09" db="EMBL/GenBank/DDBJ databases">
        <title>Depth-based differentiation of microbial function through sediment-hosted aquifers and enrichment of novel symbionts in the deep terrestrial subsurface.</title>
        <authorList>
            <person name="Probst A.J."/>
            <person name="Ladd B."/>
            <person name="Jarett J.K."/>
            <person name="Geller-Mcgrath D.E."/>
            <person name="Sieber C.M."/>
            <person name="Emerson J.B."/>
            <person name="Anantharaman K."/>
            <person name="Thomas B.C."/>
            <person name="Malmstrom R."/>
            <person name="Stieglmeier M."/>
            <person name="Klingl A."/>
            <person name="Woyke T."/>
            <person name="Ryan C.M."/>
            <person name="Banfield J.F."/>
        </authorList>
    </citation>
    <scope>NUCLEOTIDE SEQUENCE [LARGE SCALE GENOMIC DNA]</scope>
    <source>
        <strain evidence="1">CG_4_10_14_0_8_um_filter_42_10</strain>
    </source>
</reference>
<dbReference type="Proteomes" id="UP000230779">
    <property type="component" value="Unassembled WGS sequence"/>
</dbReference>
<dbReference type="EMBL" id="PFMD01000025">
    <property type="protein sequence ID" value="PIY96849.1"/>
    <property type="molecule type" value="Genomic_DNA"/>
</dbReference>
<comment type="caution">
    <text evidence="1">The sequence shown here is derived from an EMBL/GenBank/DDBJ whole genome shotgun (WGS) entry which is preliminary data.</text>
</comment>
<accession>A0A2M7RJB1</accession>
<name>A0A2M7RJB1_9BACT</name>
<evidence type="ECO:0000313" key="2">
    <source>
        <dbReference type="Proteomes" id="UP000230779"/>
    </source>
</evidence>
<sequence length="326" mass="36825">MERYKELKSGDPFVFPGLEKQFTVVGYIPGGFNRIILKANCNGGTGTRILKIAQAHEGDADADQFKGKCGQIHDYQQSLQRLGVLTPSPITTHENVIDGKRFLLETSPFTGQSVHEMMLTAPRNDVLELCQQMIDVALKPIFSQNLRADGNLPCGVDMIPRNFTKDPGVMHYVDLWPPKLWLDGEPTLEYPEPMDTKVIQLGIFRHFTIKGVAQAFLVQLCRIRPELRREFQRLVDGALKGMGLHEELGWLQQQPARQFQNGGDLKQIIEPLGYEQIYGLREIACELAFQGQISAGQLERIFKDSHFQDTPLPSATILQIKEVLFH</sequence>
<organism evidence="1 2">
    <name type="scientific">Candidatus Kerfeldbacteria bacterium CG_4_10_14_0_8_um_filter_42_10</name>
    <dbReference type="NCBI Taxonomy" id="2014248"/>
    <lineage>
        <taxon>Bacteria</taxon>
        <taxon>Candidatus Kerfeldiibacteriota</taxon>
    </lineage>
</organism>
<protein>
    <recommendedName>
        <fullName evidence="3">Protein kinase domain-containing protein</fullName>
    </recommendedName>
</protein>
<proteinExistence type="predicted"/>
<evidence type="ECO:0008006" key="3">
    <source>
        <dbReference type="Google" id="ProtNLM"/>
    </source>
</evidence>
<evidence type="ECO:0000313" key="1">
    <source>
        <dbReference type="EMBL" id="PIY96849.1"/>
    </source>
</evidence>
<gene>
    <name evidence="1" type="ORF">COY66_02305</name>
</gene>